<feature type="domain" description="Glycosyl hydrolases family 2 sugar binding" evidence="7">
    <location>
        <begin position="13"/>
        <end position="163"/>
    </location>
</feature>
<dbReference type="GO" id="GO:0016798">
    <property type="term" value="F:hydrolase activity, acting on glycosyl bonds"/>
    <property type="evidence" value="ECO:0007669"/>
    <property type="project" value="UniProtKB-KW"/>
</dbReference>
<gene>
    <name evidence="8" type="ORF">ACFQMA_12090</name>
</gene>
<reference evidence="8 9" key="1">
    <citation type="journal article" date="2019" name="Int. J. Syst. Evol. Microbiol.">
        <title>The Global Catalogue of Microorganisms (GCM) 10K type strain sequencing project: providing services to taxonomists for standard genome sequencing and annotation.</title>
        <authorList>
            <consortium name="The Broad Institute Genomics Platform"/>
            <consortium name="The Broad Institute Genome Sequencing Center for Infectious Disease"/>
            <person name="Wu L."/>
            <person name="Ma J."/>
        </authorList>
    </citation>
    <scope>NUCLEOTIDE SEQUENCE [LARGE SCALE GENOMIC DNA]</scope>
    <source>
        <strain evidence="8 9">XZYJT29</strain>
    </source>
</reference>
<dbReference type="AlphaFoldDB" id="A0ABD5XZJ7"/>
<dbReference type="InterPro" id="IPR036156">
    <property type="entry name" value="Beta-gal/glucu_dom_sf"/>
</dbReference>
<dbReference type="InterPro" id="IPR013783">
    <property type="entry name" value="Ig-like_fold"/>
</dbReference>
<protein>
    <submittedName>
        <fullName evidence="8">Sugar-binding domain-containing protein</fullName>
    </submittedName>
</protein>
<evidence type="ECO:0000313" key="9">
    <source>
        <dbReference type="Proteomes" id="UP001596432"/>
    </source>
</evidence>
<keyword evidence="2" id="KW-0378">Hydrolase</keyword>
<evidence type="ECO:0000256" key="3">
    <source>
        <dbReference type="ARBA" id="ARBA00023295"/>
    </source>
</evidence>
<evidence type="ECO:0000256" key="4">
    <source>
        <dbReference type="SAM" id="MobiDB-lite"/>
    </source>
</evidence>
<dbReference type="Gene3D" id="3.20.20.80">
    <property type="entry name" value="Glycosidases"/>
    <property type="match status" value="1"/>
</dbReference>
<evidence type="ECO:0000259" key="6">
    <source>
        <dbReference type="Pfam" id="PF02836"/>
    </source>
</evidence>
<dbReference type="InterPro" id="IPR006104">
    <property type="entry name" value="Glyco_hydro_2_N"/>
</dbReference>
<name>A0ABD5XZJ7_9EURY</name>
<evidence type="ECO:0000259" key="5">
    <source>
        <dbReference type="Pfam" id="PF00703"/>
    </source>
</evidence>
<dbReference type="EMBL" id="JBHTAS010000001">
    <property type="protein sequence ID" value="MFC7140562.1"/>
    <property type="molecule type" value="Genomic_DNA"/>
</dbReference>
<dbReference type="SUPFAM" id="SSF51445">
    <property type="entry name" value="(Trans)glycosidases"/>
    <property type="match status" value="1"/>
</dbReference>
<sequence>METPNDEGRITVSLDGEWLFATDPDDGEQRALADPDADWSSTERVSVPHAWQEDEAYREYTGTAWYRTTVEYDGRGDRVFLRFGAVDYEATVYVDGQRVGSNREGYLPFEVEVTDAVSPGETVVVVEVTDPEDLSEIPHGKQGAPWYTRVSGIWQSVTLESRPERFVEDVAVTPDLDDDTASVDVAVDGDHEGGRRDLDAAITVSRDGDDVATATCEIEDGEGTCTLSIPDADYWTPDDPSLYDVRVELRDGDGTIDATETYFGMRSVDADGNRLYLNGDPFYVRGALDQAYYPDTLYRPFDDDLFEYEIRTAKDLGFNMLRKHIKPAHPDFIEAADRLGILVWEEPANPTVYSERSKREVREQLRGMIDRDYNSPSVVAWSIYNEEWGIGLDQSDFSDHEGRLWNDAEKQEYLTELFHETTERDPTRLVCDNSGWAHVATEINDYHEYYVSPDRAEPWADALDDIAANPGDNYATENTPAEDAPILISEFGTWGFPDLPKLREHYDGDPSWFSHDFLDDPLKRPEGVDERYEATDLPEVFDGYDDLAEAWQRRESVSLKGVIEEMRTHEAVAGYVLTEFSDIEWEFNGVLDYLRDPKGFTDEFTTVNGEVLVAIEPDTHAVAPGGEVTADVRIVNDTTETLEGELRWDGPGSEGTRSVSVDGFGTTTVEEAITLSPGADAVTRAHTLDVTFEAADREVSNEEPVFVVASEAPDRTVYADEPLAAALETEGVAVTDDLGAADVAAVTAVDAAVSEFVEAGGAALVVPGTDGRMAESDAVDYRSLPAGESWNLVSSLLYQDSDLLADLCTDARVGWAFEDLFPYDLVEDLDPAADEIHVGSVEGWIANWGSPLVVRGRGDGRLCHCTFRVTDRYGEQPTATALVDRLLRYL</sequence>
<dbReference type="Pfam" id="PF00703">
    <property type="entry name" value="Glyco_hydro_2"/>
    <property type="match status" value="1"/>
</dbReference>
<dbReference type="PANTHER" id="PTHR42732">
    <property type="entry name" value="BETA-GALACTOSIDASE"/>
    <property type="match status" value="1"/>
</dbReference>
<dbReference type="InterPro" id="IPR006103">
    <property type="entry name" value="Glyco_hydro_2_cat"/>
</dbReference>
<feature type="domain" description="Glycoside hydrolase family 2 catalytic" evidence="6">
    <location>
        <begin position="272"/>
        <end position="492"/>
    </location>
</feature>
<dbReference type="Proteomes" id="UP001596432">
    <property type="component" value="Unassembled WGS sequence"/>
</dbReference>
<dbReference type="InterPro" id="IPR017853">
    <property type="entry name" value="GH"/>
</dbReference>
<evidence type="ECO:0000256" key="2">
    <source>
        <dbReference type="ARBA" id="ARBA00022801"/>
    </source>
</evidence>
<dbReference type="InterPro" id="IPR051913">
    <property type="entry name" value="GH2_Domain-Containing"/>
</dbReference>
<evidence type="ECO:0000259" key="7">
    <source>
        <dbReference type="Pfam" id="PF02837"/>
    </source>
</evidence>
<comment type="caution">
    <text evidence="8">The sequence shown here is derived from an EMBL/GenBank/DDBJ whole genome shotgun (WGS) entry which is preliminary data.</text>
</comment>
<accession>A0ABD5XZJ7</accession>
<comment type="similarity">
    <text evidence="1">Belongs to the glycosyl hydrolase 2 family.</text>
</comment>
<dbReference type="Gene3D" id="2.60.40.10">
    <property type="entry name" value="Immunoglobulins"/>
    <property type="match status" value="1"/>
</dbReference>
<dbReference type="GeneID" id="78820858"/>
<dbReference type="SUPFAM" id="SSF49785">
    <property type="entry name" value="Galactose-binding domain-like"/>
    <property type="match status" value="1"/>
</dbReference>
<organism evidence="8 9">
    <name type="scientific">Halosimplex aquaticum</name>
    <dbReference type="NCBI Taxonomy" id="3026162"/>
    <lineage>
        <taxon>Archaea</taxon>
        <taxon>Methanobacteriati</taxon>
        <taxon>Methanobacteriota</taxon>
        <taxon>Stenosarchaea group</taxon>
        <taxon>Halobacteria</taxon>
        <taxon>Halobacteriales</taxon>
        <taxon>Haloarculaceae</taxon>
        <taxon>Halosimplex</taxon>
    </lineage>
</organism>
<evidence type="ECO:0000313" key="8">
    <source>
        <dbReference type="EMBL" id="MFC7140562.1"/>
    </source>
</evidence>
<evidence type="ECO:0000256" key="1">
    <source>
        <dbReference type="ARBA" id="ARBA00007401"/>
    </source>
</evidence>
<dbReference type="PANTHER" id="PTHR42732:SF2">
    <property type="entry name" value="BETA-MANNOSIDASE"/>
    <property type="match status" value="1"/>
</dbReference>
<dbReference type="RefSeq" id="WP_274326117.1">
    <property type="nucleotide sequence ID" value="NZ_CP118158.1"/>
</dbReference>
<dbReference type="Pfam" id="PF02837">
    <property type="entry name" value="Glyco_hydro_2_N"/>
    <property type="match status" value="1"/>
</dbReference>
<keyword evidence="3" id="KW-0326">Glycosidase</keyword>
<proteinExistence type="inferred from homology"/>
<feature type="domain" description="Glycoside hydrolase family 2 immunoglobulin-like beta-sandwich" evidence="5">
    <location>
        <begin position="166"/>
        <end position="266"/>
    </location>
</feature>
<feature type="region of interest" description="Disordered" evidence="4">
    <location>
        <begin position="22"/>
        <end position="41"/>
    </location>
</feature>
<dbReference type="SUPFAM" id="SSF49303">
    <property type="entry name" value="beta-Galactosidase/glucuronidase domain"/>
    <property type="match status" value="1"/>
</dbReference>
<dbReference type="Pfam" id="PF02836">
    <property type="entry name" value="Glyco_hydro_2_C"/>
    <property type="match status" value="1"/>
</dbReference>
<dbReference type="Gene3D" id="2.60.120.260">
    <property type="entry name" value="Galactose-binding domain-like"/>
    <property type="match status" value="1"/>
</dbReference>
<keyword evidence="9" id="KW-1185">Reference proteome</keyword>
<dbReference type="InterPro" id="IPR006102">
    <property type="entry name" value="Ig-like_GH2"/>
</dbReference>
<dbReference type="InterPro" id="IPR008979">
    <property type="entry name" value="Galactose-bd-like_sf"/>
</dbReference>